<evidence type="ECO:0000256" key="1">
    <source>
        <dbReference type="SAM" id="MobiDB-lite"/>
    </source>
</evidence>
<reference evidence="4" key="1">
    <citation type="submission" date="2017-06" db="EMBL/GenBank/DDBJ databases">
        <authorList>
            <person name="Varghese N."/>
            <person name="Submissions S."/>
        </authorList>
    </citation>
    <scope>NUCLEOTIDE SEQUENCE [LARGE SCALE GENOMIC DNA]</scope>
    <source>
        <strain evidence="4">DSM 11116</strain>
    </source>
</reference>
<protein>
    <recommendedName>
        <fullName evidence="2">DUF4468 domain-containing protein</fullName>
    </recommendedName>
</protein>
<gene>
    <name evidence="3" type="ORF">SAMN06265337_3854</name>
</gene>
<dbReference type="Gene3D" id="3.30.530.80">
    <property type="match status" value="1"/>
</dbReference>
<feature type="compositionally biased region" description="Basic and acidic residues" evidence="1">
    <location>
        <begin position="183"/>
        <end position="195"/>
    </location>
</feature>
<accession>A0A212UGJ6</accession>
<evidence type="ECO:0000259" key="2">
    <source>
        <dbReference type="Pfam" id="PF14730"/>
    </source>
</evidence>
<dbReference type="Pfam" id="PF14730">
    <property type="entry name" value="DUF4468"/>
    <property type="match status" value="1"/>
</dbReference>
<dbReference type="InterPro" id="IPR027823">
    <property type="entry name" value="DUF4468"/>
</dbReference>
<proteinExistence type="predicted"/>
<dbReference type="Proteomes" id="UP000198131">
    <property type="component" value="Unassembled WGS sequence"/>
</dbReference>
<sequence length="219" mass="24043">MKNILWVLLLSLAVQARGQAPVRRAALGLPLDSVTHRVSYHGTLLVPGVPAAELYGRAQEWVAREFEDSRQVLHLTDPARGVLIGRAMTMAHGPLVENASPRDFQLSFLFCLRFTDGRCTYEFTDLSYPSNLVTSATSSSSGGQVADALAEWTNKNLNSRISTAEAQTARARIEPDLESDTNYDSKGRPRPRLLRDVRGIDTAMRAVLASFSQTTATKP</sequence>
<feature type="region of interest" description="Disordered" evidence="1">
    <location>
        <begin position="166"/>
        <end position="195"/>
    </location>
</feature>
<organism evidence="3 4">
    <name type="scientific">Hymenobacter gelipurpurascens</name>
    <dbReference type="NCBI Taxonomy" id="89968"/>
    <lineage>
        <taxon>Bacteria</taxon>
        <taxon>Pseudomonadati</taxon>
        <taxon>Bacteroidota</taxon>
        <taxon>Cytophagia</taxon>
        <taxon>Cytophagales</taxon>
        <taxon>Hymenobacteraceae</taxon>
        <taxon>Hymenobacter</taxon>
    </lineage>
</organism>
<dbReference type="AlphaFoldDB" id="A0A212UGJ6"/>
<keyword evidence="4" id="KW-1185">Reference proteome</keyword>
<feature type="domain" description="DUF4468" evidence="2">
    <location>
        <begin position="40"/>
        <end position="128"/>
    </location>
</feature>
<name>A0A212UGJ6_9BACT</name>
<evidence type="ECO:0000313" key="4">
    <source>
        <dbReference type="Proteomes" id="UP000198131"/>
    </source>
</evidence>
<evidence type="ECO:0000313" key="3">
    <source>
        <dbReference type="EMBL" id="SNC77271.1"/>
    </source>
</evidence>
<dbReference type="EMBL" id="FYEW01000003">
    <property type="protein sequence ID" value="SNC77271.1"/>
    <property type="molecule type" value="Genomic_DNA"/>
</dbReference>
<dbReference type="RefSeq" id="WP_088845257.1">
    <property type="nucleotide sequence ID" value="NZ_FYEW01000003.1"/>
</dbReference>
<dbReference type="OrthoDB" id="875635at2"/>